<accession>G2XS51</accession>
<gene>
    <name evidence="1" type="ORF">BofuT4_P011640.1</name>
</gene>
<protein>
    <submittedName>
        <fullName evidence="1">Uncharacterized protein</fullName>
    </submittedName>
</protein>
<dbReference type="InParanoid" id="G2XS51"/>
<organism evidence="1 2">
    <name type="scientific">Botryotinia fuckeliana (strain T4)</name>
    <name type="common">Noble rot fungus</name>
    <name type="synonym">Botrytis cinerea</name>
    <dbReference type="NCBI Taxonomy" id="999810"/>
    <lineage>
        <taxon>Eukaryota</taxon>
        <taxon>Fungi</taxon>
        <taxon>Dikarya</taxon>
        <taxon>Ascomycota</taxon>
        <taxon>Pezizomycotina</taxon>
        <taxon>Leotiomycetes</taxon>
        <taxon>Helotiales</taxon>
        <taxon>Sclerotiniaceae</taxon>
        <taxon>Botrytis</taxon>
    </lineage>
</organism>
<sequence length="80" mass="8715">MTNIPHGNETVSACNIAAVCNHISMVQLVHKHCAILRVMPHPTCHMPPATQLLTLALAHGKKHGNPKKILVTGEPMTRRP</sequence>
<dbReference type="AlphaFoldDB" id="G2XS51"/>
<name>G2XS51_BOTF4</name>
<evidence type="ECO:0000313" key="2">
    <source>
        <dbReference type="Proteomes" id="UP000008177"/>
    </source>
</evidence>
<dbReference type="Proteomes" id="UP000008177">
    <property type="component" value="Unplaced contigs"/>
</dbReference>
<proteinExistence type="predicted"/>
<dbReference type="HOGENOM" id="CLU_2589448_0_0_1"/>
<dbReference type="EMBL" id="FQ790260">
    <property type="protein sequence ID" value="CCD43488.1"/>
    <property type="molecule type" value="Genomic_DNA"/>
</dbReference>
<reference evidence="2" key="1">
    <citation type="journal article" date="2011" name="PLoS Genet.">
        <title>Genomic analysis of the necrotrophic fungal pathogens Sclerotinia sclerotiorum and Botrytis cinerea.</title>
        <authorList>
            <person name="Amselem J."/>
            <person name="Cuomo C.A."/>
            <person name="van Kan J.A."/>
            <person name="Viaud M."/>
            <person name="Benito E.P."/>
            <person name="Couloux A."/>
            <person name="Coutinho P.M."/>
            <person name="de Vries R.P."/>
            <person name="Dyer P.S."/>
            <person name="Fillinger S."/>
            <person name="Fournier E."/>
            <person name="Gout L."/>
            <person name="Hahn M."/>
            <person name="Kohn L."/>
            <person name="Lapalu N."/>
            <person name="Plummer K.M."/>
            <person name="Pradier J.M."/>
            <person name="Quevillon E."/>
            <person name="Sharon A."/>
            <person name="Simon A."/>
            <person name="ten Have A."/>
            <person name="Tudzynski B."/>
            <person name="Tudzynski P."/>
            <person name="Wincker P."/>
            <person name="Andrew M."/>
            <person name="Anthouard V."/>
            <person name="Beever R.E."/>
            <person name="Beffa R."/>
            <person name="Benoit I."/>
            <person name="Bouzid O."/>
            <person name="Brault B."/>
            <person name="Chen Z."/>
            <person name="Choquer M."/>
            <person name="Collemare J."/>
            <person name="Cotton P."/>
            <person name="Danchin E.G."/>
            <person name="Da Silva C."/>
            <person name="Gautier A."/>
            <person name="Giraud C."/>
            <person name="Giraud T."/>
            <person name="Gonzalez C."/>
            <person name="Grossetete S."/>
            <person name="Guldener U."/>
            <person name="Henrissat B."/>
            <person name="Howlett B.J."/>
            <person name="Kodira C."/>
            <person name="Kretschmer M."/>
            <person name="Lappartient A."/>
            <person name="Leroch M."/>
            <person name="Levis C."/>
            <person name="Mauceli E."/>
            <person name="Neuveglise C."/>
            <person name="Oeser B."/>
            <person name="Pearson M."/>
            <person name="Poulain J."/>
            <person name="Poussereau N."/>
            <person name="Quesneville H."/>
            <person name="Rascle C."/>
            <person name="Schumacher J."/>
            <person name="Segurens B."/>
            <person name="Sexton A."/>
            <person name="Silva E."/>
            <person name="Sirven C."/>
            <person name="Soanes D.M."/>
            <person name="Talbot N.J."/>
            <person name="Templeton M."/>
            <person name="Yandava C."/>
            <person name="Yarden O."/>
            <person name="Zeng Q."/>
            <person name="Rollins J.A."/>
            <person name="Lebrun M.H."/>
            <person name="Dickman M."/>
        </authorList>
    </citation>
    <scope>NUCLEOTIDE SEQUENCE [LARGE SCALE GENOMIC DNA]</scope>
    <source>
        <strain evidence="2">T4</strain>
    </source>
</reference>
<evidence type="ECO:0000313" key="1">
    <source>
        <dbReference type="EMBL" id="CCD43488.1"/>
    </source>
</evidence>